<gene>
    <name evidence="1" type="ORF">NCTC13184_07276</name>
</gene>
<proteinExistence type="predicted"/>
<dbReference type="RefSeq" id="WP_062969069.1">
    <property type="nucleotide sequence ID" value="NZ_JAJFOE010000002.1"/>
</dbReference>
<name>A0A378X7S3_9NOCA</name>
<dbReference type="EMBL" id="UGRU01000001">
    <property type="protein sequence ID" value="SUA48721.1"/>
    <property type="molecule type" value="Genomic_DNA"/>
</dbReference>
<evidence type="ECO:0000313" key="2">
    <source>
        <dbReference type="Proteomes" id="UP000255082"/>
    </source>
</evidence>
<dbReference type="AlphaFoldDB" id="A0A378X7S3"/>
<dbReference type="Proteomes" id="UP000255082">
    <property type="component" value="Unassembled WGS sequence"/>
</dbReference>
<sequence length="152" mass="16378">MSSDTPPTNDPNASDAAATAVDILARRASSAEEFFPDDLAGREAFTQRCKRASTLAALADRVLHAHWQRIDRSRATALSIGDAVSEEPRSVQEELVAEWAWAHAEFSNPDFAEEMDFQLMARVGIDSTSVLRSAPRDSAANTAAKGSVAESD</sequence>
<protein>
    <submittedName>
        <fullName evidence="1">Uncharacterized protein</fullName>
    </submittedName>
</protein>
<accession>A0A378X7S3</accession>
<reference evidence="1 2" key="1">
    <citation type="submission" date="2018-06" db="EMBL/GenBank/DDBJ databases">
        <authorList>
            <consortium name="Pathogen Informatics"/>
            <person name="Doyle S."/>
        </authorList>
    </citation>
    <scope>NUCLEOTIDE SEQUENCE [LARGE SCALE GENOMIC DNA]</scope>
    <source>
        <strain evidence="1 2">NCTC13184</strain>
    </source>
</reference>
<organism evidence="1 2">
    <name type="scientific">Nocardia africana</name>
    <dbReference type="NCBI Taxonomy" id="134964"/>
    <lineage>
        <taxon>Bacteria</taxon>
        <taxon>Bacillati</taxon>
        <taxon>Actinomycetota</taxon>
        <taxon>Actinomycetes</taxon>
        <taxon>Mycobacteriales</taxon>
        <taxon>Nocardiaceae</taxon>
        <taxon>Nocardia</taxon>
    </lineage>
</organism>
<dbReference type="OrthoDB" id="10006765at2"/>
<evidence type="ECO:0000313" key="1">
    <source>
        <dbReference type="EMBL" id="SUA48721.1"/>
    </source>
</evidence>